<name>A0A8H6M2E1_9AGAR</name>
<dbReference type="AlphaFoldDB" id="A0A8H6M2E1"/>
<comment type="caution">
    <text evidence="1">The sequence shown here is derived from an EMBL/GenBank/DDBJ whole genome shotgun (WGS) entry which is preliminary data.</text>
</comment>
<dbReference type="EMBL" id="JACGCI010000055">
    <property type="protein sequence ID" value="KAF6750709.1"/>
    <property type="molecule type" value="Genomic_DNA"/>
</dbReference>
<accession>A0A8H6M2E1</accession>
<dbReference type="OrthoDB" id="5559898at2759"/>
<proteinExistence type="predicted"/>
<keyword evidence="2" id="KW-1185">Reference proteome</keyword>
<reference evidence="1 2" key="1">
    <citation type="submission" date="2020-07" db="EMBL/GenBank/DDBJ databases">
        <title>Comparative genomics of pyrophilous fungi reveals a link between fire events and developmental genes.</title>
        <authorList>
            <consortium name="DOE Joint Genome Institute"/>
            <person name="Steindorff A.S."/>
            <person name="Carver A."/>
            <person name="Calhoun S."/>
            <person name="Stillman K."/>
            <person name="Liu H."/>
            <person name="Lipzen A."/>
            <person name="Pangilinan J."/>
            <person name="Labutti K."/>
            <person name="Bruns T.D."/>
            <person name="Grigoriev I.V."/>
        </authorList>
    </citation>
    <scope>NUCLEOTIDE SEQUENCE [LARGE SCALE GENOMIC DNA]</scope>
    <source>
        <strain evidence="1 2">CBS 144469</strain>
    </source>
</reference>
<sequence length="70" mass="7253">MSIEEPPTAMSVQGLKRVKNSVIGNPVAKNTLARDAALCAEFVDVASVAGAIGNEIRVEAAHIIASLSYS</sequence>
<organism evidence="1 2">
    <name type="scientific">Ephemerocybe angulata</name>
    <dbReference type="NCBI Taxonomy" id="980116"/>
    <lineage>
        <taxon>Eukaryota</taxon>
        <taxon>Fungi</taxon>
        <taxon>Dikarya</taxon>
        <taxon>Basidiomycota</taxon>
        <taxon>Agaricomycotina</taxon>
        <taxon>Agaricomycetes</taxon>
        <taxon>Agaricomycetidae</taxon>
        <taxon>Agaricales</taxon>
        <taxon>Agaricineae</taxon>
        <taxon>Psathyrellaceae</taxon>
        <taxon>Ephemerocybe</taxon>
    </lineage>
</organism>
<evidence type="ECO:0000313" key="2">
    <source>
        <dbReference type="Proteomes" id="UP000521943"/>
    </source>
</evidence>
<gene>
    <name evidence="1" type="ORF">DFP72DRAFT_1172789</name>
</gene>
<dbReference type="Proteomes" id="UP000521943">
    <property type="component" value="Unassembled WGS sequence"/>
</dbReference>
<evidence type="ECO:0000313" key="1">
    <source>
        <dbReference type="EMBL" id="KAF6750709.1"/>
    </source>
</evidence>
<protein>
    <submittedName>
        <fullName evidence="1">Uncharacterized protein</fullName>
    </submittedName>
</protein>